<dbReference type="Pfam" id="PF10502">
    <property type="entry name" value="Peptidase_S26"/>
    <property type="match status" value="1"/>
</dbReference>
<feature type="active site" evidence="5">
    <location>
        <position position="85"/>
    </location>
</feature>
<comment type="caution">
    <text evidence="8">The sequence shown here is derived from an EMBL/GenBank/DDBJ whole genome shotgun (WGS) entry which is preliminary data.</text>
</comment>
<dbReference type="PRINTS" id="PR00727">
    <property type="entry name" value="LEADERPTASE"/>
</dbReference>
<sequence length="183" mass="21177">MHQMRQFLLPVWEILETLAIALISIFIIYTFIAQPFIVQGASMEPNFENGDYILIDEITYRFREPQRGEVIIFHNPRNENEFYIKRVIGLPGEEVSISGDEIKVNDKVLQEDYLPVAGSVVGARVFDLAPNEFFVMGDNRPQSFDSRSWGALKRDEIIGTVRLRFWPPGKLQIFRQAISYTFS</sequence>
<organism evidence="8 9">
    <name type="scientific">Candidatus Colwellbacteria bacterium RIFCSPHIGHO2_02_FULL_43_15</name>
    <dbReference type="NCBI Taxonomy" id="1797686"/>
    <lineage>
        <taxon>Bacteria</taxon>
        <taxon>Candidatus Colwelliibacteriota</taxon>
    </lineage>
</organism>
<evidence type="ECO:0000256" key="4">
    <source>
        <dbReference type="ARBA" id="ARBA00022801"/>
    </source>
</evidence>
<evidence type="ECO:0000256" key="2">
    <source>
        <dbReference type="ARBA" id="ARBA00009370"/>
    </source>
</evidence>
<dbReference type="SUPFAM" id="SSF51306">
    <property type="entry name" value="LexA/Signal peptidase"/>
    <property type="match status" value="1"/>
</dbReference>
<dbReference type="InterPro" id="IPR000223">
    <property type="entry name" value="Pept_S26A_signal_pept_1"/>
</dbReference>
<dbReference type="PANTHER" id="PTHR43390:SF1">
    <property type="entry name" value="CHLOROPLAST PROCESSING PEPTIDASE"/>
    <property type="match status" value="1"/>
</dbReference>
<keyword evidence="6" id="KW-0812">Transmembrane</keyword>
<feature type="domain" description="Peptidase S26" evidence="7">
    <location>
        <begin position="12"/>
        <end position="166"/>
    </location>
</feature>
<dbReference type="InterPro" id="IPR036286">
    <property type="entry name" value="LexA/Signal_pep-like_sf"/>
</dbReference>
<name>A0A1G1Z252_9BACT</name>
<evidence type="ECO:0000259" key="7">
    <source>
        <dbReference type="Pfam" id="PF10502"/>
    </source>
</evidence>
<evidence type="ECO:0000313" key="8">
    <source>
        <dbReference type="EMBL" id="OGY58086.1"/>
    </source>
</evidence>
<comment type="subcellular location">
    <subcellularLocation>
        <location evidence="6">Membrane</location>
        <topology evidence="6">Single-pass type II membrane protein</topology>
    </subcellularLocation>
</comment>
<dbReference type="Gene3D" id="2.10.109.10">
    <property type="entry name" value="Umud Fragment, subunit A"/>
    <property type="match status" value="1"/>
</dbReference>
<evidence type="ECO:0000256" key="5">
    <source>
        <dbReference type="PIRSR" id="PIRSR600223-1"/>
    </source>
</evidence>
<gene>
    <name evidence="8" type="ORF">A3D47_02130</name>
</gene>
<comment type="catalytic activity">
    <reaction evidence="1 6">
        <text>Cleavage of hydrophobic, N-terminal signal or leader sequences from secreted and periplasmic proteins.</text>
        <dbReference type="EC" id="3.4.21.89"/>
    </reaction>
</comment>
<dbReference type="NCBIfam" id="TIGR02227">
    <property type="entry name" value="sigpep_I_bact"/>
    <property type="match status" value="1"/>
</dbReference>
<keyword evidence="6" id="KW-0472">Membrane</keyword>
<evidence type="ECO:0000313" key="9">
    <source>
        <dbReference type="Proteomes" id="UP000178651"/>
    </source>
</evidence>
<feature type="transmembrane region" description="Helical" evidence="6">
    <location>
        <begin position="7"/>
        <end position="32"/>
    </location>
</feature>
<dbReference type="PANTHER" id="PTHR43390">
    <property type="entry name" value="SIGNAL PEPTIDASE I"/>
    <property type="match status" value="1"/>
</dbReference>
<dbReference type="GO" id="GO:0004252">
    <property type="term" value="F:serine-type endopeptidase activity"/>
    <property type="evidence" value="ECO:0007669"/>
    <property type="project" value="InterPro"/>
</dbReference>
<dbReference type="InterPro" id="IPR019757">
    <property type="entry name" value="Pept_S26A_signal_pept_1_Lys-AS"/>
</dbReference>
<keyword evidence="6" id="KW-1133">Transmembrane helix</keyword>
<dbReference type="PROSITE" id="PS00761">
    <property type="entry name" value="SPASE_I_3"/>
    <property type="match status" value="1"/>
</dbReference>
<accession>A0A1G1Z252</accession>
<dbReference type="Proteomes" id="UP000178651">
    <property type="component" value="Unassembled WGS sequence"/>
</dbReference>
<feature type="active site" evidence="5">
    <location>
        <position position="42"/>
    </location>
</feature>
<dbReference type="CDD" id="cd06530">
    <property type="entry name" value="S26_SPase_I"/>
    <property type="match status" value="1"/>
</dbReference>
<protein>
    <recommendedName>
        <fullName evidence="3 6">Signal peptidase I</fullName>
        <ecNumber evidence="3 6">3.4.21.89</ecNumber>
    </recommendedName>
</protein>
<evidence type="ECO:0000256" key="6">
    <source>
        <dbReference type="RuleBase" id="RU362042"/>
    </source>
</evidence>
<reference evidence="8 9" key="1">
    <citation type="journal article" date="2016" name="Nat. Commun.">
        <title>Thousands of microbial genomes shed light on interconnected biogeochemical processes in an aquifer system.</title>
        <authorList>
            <person name="Anantharaman K."/>
            <person name="Brown C.T."/>
            <person name="Hug L.A."/>
            <person name="Sharon I."/>
            <person name="Castelle C.J."/>
            <person name="Probst A.J."/>
            <person name="Thomas B.C."/>
            <person name="Singh A."/>
            <person name="Wilkins M.J."/>
            <person name="Karaoz U."/>
            <person name="Brodie E.L."/>
            <person name="Williams K.H."/>
            <person name="Hubbard S.S."/>
            <person name="Banfield J.F."/>
        </authorList>
    </citation>
    <scope>NUCLEOTIDE SEQUENCE [LARGE SCALE GENOMIC DNA]</scope>
</reference>
<dbReference type="EMBL" id="MHIU01000007">
    <property type="protein sequence ID" value="OGY58086.1"/>
    <property type="molecule type" value="Genomic_DNA"/>
</dbReference>
<dbReference type="AlphaFoldDB" id="A0A1G1Z252"/>
<dbReference type="InterPro" id="IPR019533">
    <property type="entry name" value="Peptidase_S26"/>
</dbReference>
<evidence type="ECO:0000256" key="1">
    <source>
        <dbReference type="ARBA" id="ARBA00000677"/>
    </source>
</evidence>
<evidence type="ECO:0000256" key="3">
    <source>
        <dbReference type="ARBA" id="ARBA00013208"/>
    </source>
</evidence>
<dbReference type="EC" id="3.4.21.89" evidence="3 6"/>
<keyword evidence="6" id="KW-0645">Protease</keyword>
<dbReference type="GO" id="GO:0016020">
    <property type="term" value="C:membrane"/>
    <property type="evidence" value="ECO:0007669"/>
    <property type="project" value="UniProtKB-SubCell"/>
</dbReference>
<comment type="similarity">
    <text evidence="2 6">Belongs to the peptidase S26 family.</text>
</comment>
<dbReference type="InterPro" id="IPR019758">
    <property type="entry name" value="Pept_S26A_signal_pept_1_CS"/>
</dbReference>
<dbReference type="GO" id="GO:0009003">
    <property type="term" value="F:signal peptidase activity"/>
    <property type="evidence" value="ECO:0007669"/>
    <property type="project" value="UniProtKB-EC"/>
</dbReference>
<keyword evidence="4 6" id="KW-0378">Hydrolase</keyword>
<dbReference type="GO" id="GO:0006465">
    <property type="term" value="P:signal peptide processing"/>
    <property type="evidence" value="ECO:0007669"/>
    <property type="project" value="InterPro"/>
</dbReference>
<proteinExistence type="inferred from homology"/>
<dbReference type="PROSITE" id="PS00760">
    <property type="entry name" value="SPASE_I_2"/>
    <property type="match status" value="1"/>
</dbReference>